<dbReference type="Gene3D" id="3.30.230.10">
    <property type="match status" value="1"/>
</dbReference>
<sequence length="331" mass="37191">MKLFYSKILLFGEYGIIKNSKGLAIPYNFYKGTLKKCESHKQCEPHPQCESHGQCEPHLQKEEEARKSNEALREFATYLQNLMEEENPIVRFNLEKLNADIAEGMYFDSSIPQGYGVGSSGALVAAIYSEYAIEPISAMENLTREKLLQLKAIFGKMESFFHGTSSGLDPLNSYLSLPILINSQDHIEPTGIPSQTPNGKGAVFLLDSGVIGETAPMVRIFMENMKNEAFQKMLKDEFIKYTDACIDDFLKGRFKSLFGNIKSLSGIVLNHFKPMIPKEFHTLWKQGIDSGDYFLKLCGSGGGGYILGFTEDLEKAKRALSNHKLEVVYQF</sequence>
<reference evidence="5 6" key="1">
    <citation type="submission" date="2018-06" db="EMBL/GenBank/DDBJ databases">
        <authorList>
            <consortium name="Pathogen Informatics"/>
            <person name="Doyle S."/>
        </authorList>
    </citation>
    <scope>NUCLEOTIDE SEQUENCE [LARGE SCALE GENOMIC DNA]</scope>
    <source>
        <strain evidence="5 6">NCTC11545</strain>
    </source>
</reference>
<name>A0A2X2SJP8_CAPOC</name>
<proteinExistence type="predicted"/>
<dbReference type="GO" id="GO:0005524">
    <property type="term" value="F:ATP binding"/>
    <property type="evidence" value="ECO:0007669"/>
    <property type="project" value="UniProtKB-KW"/>
</dbReference>
<dbReference type="EMBL" id="UAVS01000001">
    <property type="protein sequence ID" value="SQA93316.1"/>
    <property type="molecule type" value="Genomic_DNA"/>
</dbReference>
<keyword evidence="1" id="KW-0547">Nucleotide-binding</keyword>
<dbReference type="InterPro" id="IPR036554">
    <property type="entry name" value="GHMP_kinase_C_sf"/>
</dbReference>
<dbReference type="AlphaFoldDB" id="A0A2X2SJP8"/>
<dbReference type="InterPro" id="IPR020568">
    <property type="entry name" value="Ribosomal_Su5_D2-typ_SF"/>
</dbReference>
<evidence type="ECO:0000256" key="3">
    <source>
        <dbReference type="ARBA" id="ARBA00022840"/>
    </source>
</evidence>
<dbReference type="InterPro" id="IPR014721">
    <property type="entry name" value="Ribsml_uS5_D2-typ_fold_subgr"/>
</dbReference>
<dbReference type="RefSeq" id="WP_111972235.1">
    <property type="nucleotide sequence ID" value="NZ_UAVS01000001.1"/>
</dbReference>
<keyword evidence="2 5" id="KW-0808">Transferase</keyword>
<evidence type="ECO:0000313" key="6">
    <source>
        <dbReference type="Proteomes" id="UP000250169"/>
    </source>
</evidence>
<dbReference type="InterPro" id="IPR006204">
    <property type="entry name" value="GHMP_kinase_N_dom"/>
</dbReference>
<dbReference type="PRINTS" id="PR00960">
    <property type="entry name" value="LMBPPROTEIN"/>
</dbReference>
<dbReference type="Gene3D" id="3.30.70.890">
    <property type="entry name" value="GHMP kinase, C-terminal domain"/>
    <property type="match status" value="1"/>
</dbReference>
<organism evidence="5 6">
    <name type="scientific">Capnocytophaga ochracea</name>
    <dbReference type="NCBI Taxonomy" id="1018"/>
    <lineage>
        <taxon>Bacteria</taxon>
        <taxon>Pseudomonadati</taxon>
        <taxon>Bacteroidota</taxon>
        <taxon>Flavobacteriia</taxon>
        <taxon>Flavobacteriales</taxon>
        <taxon>Flavobacteriaceae</taxon>
        <taxon>Capnocytophaga</taxon>
    </lineage>
</organism>
<evidence type="ECO:0000256" key="1">
    <source>
        <dbReference type="ARBA" id="ARBA00022741"/>
    </source>
</evidence>
<evidence type="ECO:0000256" key="2">
    <source>
        <dbReference type="ARBA" id="ARBA00022777"/>
    </source>
</evidence>
<keyword evidence="2 5" id="KW-0418">Kinase</keyword>
<evidence type="ECO:0000259" key="4">
    <source>
        <dbReference type="Pfam" id="PF00288"/>
    </source>
</evidence>
<feature type="domain" description="GHMP kinase N-terminal" evidence="4">
    <location>
        <begin position="105"/>
        <end position="169"/>
    </location>
</feature>
<gene>
    <name evidence="5" type="ORF">NCTC11545_00682</name>
</gene>
<accession>A0A2X2SJP8</accession>
<protein>
    <submittedName>
        <fullName evidence="5">Mevalonate kinase</fullName>
    </submittedName>
</protein>
<evidence type="ECO:0000313" key="5">
    <source>
        <dbReference type="EMBL" id="SQA93316.1"/>
    </source>
</evidence>
<keyword evidence="3" id="KW-0067">ATP-binding</keyword>
<dbReference type="Pfam" id="PF00288">
    <property type="entry name" value="GHMP_kinases_N"/>
    <property type="match status" value="1"/>
</dbReference>
<dbReference type="GO" id="GO:0016301">
    <property type="term" value="F:kinase activity"/>
    <property type="evidence" value="ECO:0007669"/>
    <property type="project" value="UniProtKB-KW"/>
</dbReference>
<dbReference type="SUPFAM" id="SSF54211">
    <property type="entry name" value="Ribosomal protein S5 domain 2-like"/>
    <property type="match status" value="1"/>
</dbReference>
<dbReference type="SUPFAM" id="SSF55060">
    <property type="entry name" value="GHMP Kinase, C-terminal domain"/>
    <property type="match status" value="1"/>
</dbReference>
<dbReference type="Proteomes" id="UP000250169">
    <property type="component" value="Unassembled WGS sequence"/>
</dbReference>
<dbReference type="InterPro" id="IPR001174">
    <property type="entry name" value="HddA/FKP"/>
</dbReference>